<gene>
    <name evidence="1" type="ORF">SIMMY50_202</name>
</gene>
<evidence type="ECO:0000313" key="2">
    <source>
        <dbReference type="Proteomes" id="UP000222975"/>
    </source>
</evidence>
<dbReference type="EMBL" id="KU886223">
    <property type="protein sequence ID" value="ANH51664.1"/>
    <property type="molecule type" value="Genomic_DNA"/>
</dbReference>
<proteinExistence type="predicted"/>
<sequence>MDKQREDSIVEMMTLAQRLNNLVVGMQVRKAQLTSGSAKVVADAISKANVKPEDH</sequence>
<reference evidence="2" key="1">
    <citation type="submission" date="2016-03" db="EMBL/GenBank/DDBJ databases">
        <authorList>
            <person name="Sharma R."/>
            <person name="Simister A.R."/>
            <person name="Berg J.A."/>
            <person name="Jensen G.L."/>
            <person name="Keele B.R."/>
            <person name="Ward M.E.H."/>
            <person name="Breakwell D.P."/>
            <person name="Hope S."/>
            <person name="Grose J.H."/>
        </authorList>
    </citation>
    <scope>NUCLEOTIDE SEQUENCE [LARGE SCALE GENOMIC DNA]</scope>
</reference>
<keyword evidence="2" id="KW-1185">Reference proteome</keyword>
<evidence type="ECO:0000313" key="1">
    <source>
        <dbReference type="EMBL" id="ANH51664.1"/>
    </source>
</evidence>
<accession>A0A173GD98</accession>
<name>A0A173GD98_9CAUD</name>
<organism evidence="1 2">
    <name type="scientific">Erwinia phage vB_EamM_Simmy50</name>
    <dbReference type="NCBI Taxonomy" id="1815988"/>
    <lineage>
        <taxon>Viruses</taxon>
        <taxon>Duplodnaviria</taxon>
        <taxon>Heunggongvirae</taxon>
        <taxon>Uroviricota</taxon>
        <taxon>Caudoviricetes</taxon>
        <taxon>Chimalliviridae</taxon>
        <taxon>Agricanvirus</taxon>
        <taxon>Agricanvirus simmy50</taxon>
    </lineage>
</organism>
<dbReference type="Proteomes" id="UP000222975">
    <property type="component" value="Segment"/>
</dbReference>
<protein>
    <submittedName>
        <fullName evidence="1">Uncharacterized protein</fullName>
    </submittedName>
</protein>